<dbReference type="RefSeq" id="XP_009048051.1">
    <property type="nucleotide sequence ID" value="XM_009049803.1"/>
</dbReference>
<dbReference type="Proteomes" id="UP000030746">
    <property type="component" value="Unassembled WGS sequence"/>
</dbReference>
<dbReference type="CTD" id="20237437"/>
<dbReference type="AlphaFoldDB" id="V4B5S7"/>
<dbReference type="EMBL" id="KB200521">
    <property type="protein sequence ID" value="ESP01417.1"/>
    <property type="molecule type" value="Genomic_DNA"/>
</dbReference>
<name>V4B5S7_LOTGI</name>
<proteinExistence type="predicted"/>
<evidence type="ECO:0000313" key="1">
    <source>
        <dbReference type="EMBL" id="ESP01417.1"/>
    </source>
</evidence>
<reference evidence="1 2" key="1">
    <citation type="journal article" date="2013" name="Nature">
        <title>Insights into bilaterian evolution from three spiralian genomes.</title>
        <authorList>
            <person name="Simakov O."/>
            <person name="Marletaz F."/>
            <person name="Cho S.J."/>
            <person name="Edsinger-Gonzales E."/>
            <person name="Havlak P."/>
            <person name="Hellsten U."/>
            <person name="Kuo D.H."/>
            <person name="Larsson T."/>
            <person name="Lv J."/>
            <person name="Arendt D."/>
            <person name="Savage R."/>
            <person name="Osoegawa K."/>
            <person name="de Jong P."/>
            <person name="Grimwood J."/>
            <person name="Chapman J.A."/>
            <person name="Shapiro H."/>
            <person name="Aerts A."/>
            <person name="Otillar R.P."/>
            <person name="Terry A.Y."/>
            <person name="Boore J.L."/>
            <person name="Grigoriev I.V."/>
            <person name="Lindberg D.R."/>
            <person name="Seaver E.C."/>
            <person name="Weisblat D.A."/>
            <person name="Putnam N.H."/>
            <person name="Rokhsar D.S."/>
        </authorList>
    </citation>
    <scope>NUCLEOTIDE SEQUENCE [LARGE SCALE GENOMIC DNA]</scope>
</reference>
<gene>
    <name evidence="1" type="ORF">LOTGIDRAFT_157598</name>
</gene>
<organism evidence="1 2">
    <name type="scientific">Lottia gigantea</name>
    <name type="common">Giant owl limpet</name>
    <dbReference type="NCBI Taxonomy" id="225164"/>
    <lineage>
        <taxon>Eukaryota</taxon>
        <taxon>Metazoa</taxon>
        <taxon>Spiralia</taxon>
        <taxon>Lophotrochozoa</taxon>
        <taxon>Mollusca</taxon>
        <taxon>Gastropoda</taxon>
        <taxon>Patellogastropoda</taxon>
        <taxon>Lottioidea</taxon>
        <taxon>Lottiidae</taxon>
        <taxon>Lottia</taxon>
    </lineage>
</organism>
<dbReference type="GeneID" id="20237437"/>
<dbReference type="KEGG" id="lgi:LOTGIDRAFT_157598"/>
<dbReference type="HOGENOM" id="CLU_1726845_0_0_1"/>
<sequence>MSEMRSPVSYSKLNSGYKVFDRLGDFYYNWKRIIVWLSCQIEVFVSDCDVGNGKVFESGETFSFDRQHCVSYICEGTMYKVKKAKCFDVDSNKCVDPGTLVKRKGCVVVECVERDTKFGAVIHFKHKEVQCPIGDKCYPDGDTVTYNGKQCK</sequence>
<keyword evidence="2" id="KW-1185">Reference proteome</keyword>
<feature type="non-terminal residue" evidence="1">
    <location>
        <position position="152"/>
    </location>
</feature>
<evidence type="ECO:0000313" key="2">
    <source>
        <dbReference type="Proteomes" id="UP000030746"/>
    </source>
</evidence>
<protein>
    <submittedName>
        <fullName evidence="1">Uncharacterized protein</fullName>
    </submittedName>
</protein>
<accession>V4B5S7</accession>